<evidence type="ECO:0000256" key="6">
    <source>
        <dbReference type="ARBA" id="ARBA00023328"/>
    </source>
</evidence>
<evidence type="ECO:0000256" key="2">
    <source>
        <dbReference type="ARBA" id="ARBA00004629"/>
    </source>
</evidence>
<dbReference type="GO" id="GO:0005634">
    <property type="term" value="C:nucleus"/>
    <property type="evidence" value="ECO:0007669"/>
    <property type="project" value="UniProtKB-SubCell"/>
</dbReference>
<dbReference type="VEuPathDB" id="FungiDB:GMDG_06951"/>
<evidence type="ECO:0000259" key="8">
    <source>
        <dbReference type="Pfam" id="PF05837"/>
    </source>
</evidence>
<evidence type="ECO:0000256" key="1">
    <source>
        <dbReference type="ARBA" id="ARBA00004123"/>
    </source>
</evidence>
<dbReference type="RefSeq" id="XP_024322122.1">
    <property type="nucleotide sequence ID" value="XM_024470500.1"/>
</dbReference>
<dbReference type="PANTHER" id="PTHR48122:SF1">
    <property type="entry name" value="CENTROMERE PROTEIN H"/>
    <property type="match status" value="1"/>
</dbReference>
<organism evidence="9">
    <name type="scientific">Pseudogymnoascus destructans</name>
    <dbReference type="NCBI Taxonomy" id="655981"/>
    <lineage>
        <taxon>Eukaryota</taxon>
        <taxon>Fungi</taxon>
        <taxon>Dikarya</taxon>
        <taxon>Ascomycota</taxon>
        <taxon>Pezizomycotina</taxon>
        <taxon>Leotiomycetes</taxon>
        <taxon>Thelebolales</taxon>
        <taxon>Thelebolaceae</taxon>
        <taxon>Pseudogymnoascus</taxon>
    </lineage>
</organism>
<gene>
    <name evidence="9" type="ORF">VC83_06916</name>
</gene>
<evidence type="ECO:0000256" key="7">
    <source>
        <dbReference type="ARBA" id="ARBA00025735"/>
    </source>
</evidence>
<comment type="subcellular location">
    <subcellularLocation>
        <location evidence="2">Chromosome</location>
        <location evidence="2">Centromere</location>
        <location evidence="2">Kinetochore</location>
    </subcellularLocation>
    <subcellularLocation>
        <location evidence="1">Nucleus</location>
    </subcellularLocation>
</comment>
<dbReference type="GO" id="GO:0051382">
    <property type="term" value="P:kinetochore assembly"/>
    <property type="evidence" value="ECO:0007669"/>
    <property type="project" value="InterPro"/>
</dbReference>
<keyword evidence="4" id="KW-0995">Kinetochore</keyword>
<dbReference type="GO" id="GO:0043515">
    <property type="term" value="F:kinetochore binding"/>
    <property type="evidence" value="ECO:0007669"/>
    <property type="project" value="TreeGrafter"/>
</dbReference>
<keyword evidence="5" id="KW-0539">Nucleus</keyword>
<evidence type="ECO:0000256" key="5">
    <source>
        <dbReference type="ARBA" id="ARBA00023242"/>
    </source>
</evidence>
<protein>
    <recommendedName>
        <fullName evidence="8">Centromere protein H C-terminal domain-containing protein</fullName>
    </recommendedName>
</protein>
<name>A0A177A6B8_9PEZI</name>
<comment type="similarity">
    <text evidence="7">Belongs to the CENP-H/MCM16 family.</text>
</comment>
<dbReference type="InterPro" id="IPR040034">
    <property type="entry name" value="CENP-H"/>
</dbReference>
<dbReference type="GeneID" id="36289967"/>
<dbReference type="OrthoDB" id="2274804at2759"/>
<evidence type="ECO:0000256" key="4">
    <source>
        <dbReference type="ARBA" id="ARBA00022838"/>
    </source>
</evidence>
<dbReference type="GO" id="GO:0007059">
    <property type="term" value="P:chromosome segregation"/>
    <property type="evidence" value="ECO:0007669"/>
    <property type="project" value="TreeGrafter"/>
</dbReference>
<dbReference type="PANTHER" id="PTHR48122">
    <property type="entry name" value="CENTROMERE PROTEIN H"/>
    <property type="match status" value="1"/>
</dbReference>
<dbReference type="AlphaFoldDB" id="A0A177A6B8"/>
<dbReference type="GO" id="GO:0000776">
    <property type="term" value="C:kinetochore"/>
    <property type="evidence" value="ECO:0007669"/>
    <property type="project" value="UniProtKB-KW"/>
</dbReference>
<keyword evidence="3" id="KW-0158">Chromosome</keyword>
<dbReference type="eggNOG" id="ENOG502S9QV">
    <property type="taxonomic scope" value="Eukaryota"/>
</dbReference>
<dbReference type="Proteomes" id="UP000077154">
    <property type="component" value="Unassembled WGS sequence"/>
</dbReference>
<accession>A0A177A6B8</accession>
<dbReference type="InterPro" id="IPR008426">
    <property type="entry name" value="CENP-H_C"/>
</dbReference>
<dbReference type="GO" id="GO:0007052">
    <property type="term" value="P:mitotic spindle organization"/>
    <property type="evidence" value="ECO:0007669"/>
    <property type="project" value="TreeGrafter"/>
</dbReference>
<feature type="domain" description="Centromere protein H C-terminal" evidence="8">
    <location>
        <begin position="40"/>
        <end position="242"/>
    </location>
</feature>
<sequence length="247" mass="26812">MSTPDIDAAAASGIAGLEITNPDVPKDSFTELQLSELERQILDLYDRLEELQLEIGLLSAPEATQDASAEEVTDEDLQAEQKALLEAKARYSLKKSIAEGILVANPILNAVHAGSNASPIERDLLPLVQQRDDVSTELAATAAQVLAAREALTAVEAEQVVLARSNTELAGRMVGLAEQVEGQKKGDITDPEMRGKIEEMEREVRRSRQRWRLMKGVASGVVAGSGVDWARDEKLRALVLDDDSDDE</sequence>
<evidence type="ECO:0000256" key="3">
    <source>
        <dbReference type="ARBA" id="ARBA00022454"/>
    </source>
</evidence>
<proteinExistence type="inferred from homology"/>
<keyword evidence="6" id="KW-0137">Centromere</keyword>
<dbReference type="Pfam" id="PF05837">
    <property type="entry name" value="CENP-H"/>
    <property type="match status" value="1"/>
</dbReference>
<reference evidence="9" key="1">
    <citation type="submission" date="2016-03" db="EMBL/GenBank/DDBJ databases">
        <title>Updated assembly of Pseudogymnoascus destructans, the fungus causing white-nose syndrome of bats.</title>
        <authorList>
            <person name="Palmer J.M."/>
            <person name="Drees K.P."/>
            <person name="Foster J.T."/>
            <person name="Lindner D.L."/>
        </authorList>
    </citation>
    <scope>NUCLEOTIDE SEQUENCE [LARGE SCALE GENOMIC DNA]</scope>
    <source>
        <strain evidence="9">20631-21</strain>
    </source>
</reference>
<evidence type="ECO:0000313" key="9">
    <source>
        <dbReference type="EMBL" id="OAF56831.1"/>
    </source>
</evidence>
<dbReference type="EMBL" id="KV441402">
    <property type="protein sequence ID" value="OAF56831.1"/>
    <property type="molecule type" value="Genomic_DNA"/>
</dbReference>